<evidence type="ECO:0000259" key="10">
    <source>
        <dbReference type="PROSITE" id="PS50011"/>
    </source>
</evidence>
<keyword evidence="4" id="KW-0547">Nucleotide-binding</keyword>
<dbReference type="CDD" id="cd14132">
    <property type="entry name" value="STKc_CK2_alpha"/>
    <property type="match status" value="1"/>
</dbReference>
<protein>
    <recommendedName>
        <fullName evidence="1">non-specific serine/threonine protein kinase</fullName>
        <ecNumber evidence="1">2.7.11.1</ecNumber>
    </recommendedName>
</protein>
<evidence type="ECO:0000256" key="7">
    <source>
        <dbReference type="ARBA" id="ARBA00047899"/>
    </source>
</evidence>
<proteinExistence type="inferred from homology"/>
<dbReference type="OrthoDB" id="10254671at2759"/>
<comment type="caution">
    <text evidence="11">The sequence shown here is derived from an EMBL/GenBank/DDBJ whole genome shotgun (WGS) entry which is preliminary data.</text>
</comment>
<name>A0A8T2QTU7_CERRI</name>
<evidence type="ECO:0000256" key="2">
    <source>
        <dbReference type="ARBA" id="ARBA00022527"/>
    </source>
</evidence>
<comment type="catalytic activity">
    <reaction evidence="8">
        <text>L-seryl-[protein] + ATP = O-phospho-L-seryl-[protein] + ADP + H(+)</text>
        <dbReference type="Rhea" id="RHEA:17989"/>
        <dbReference type="Rhea" id="RHEA-COMP:9863"/>
        <dbReference type="Rhea" id="RHEA-COMP:11604"/>
        <dbReference type="ChEBI" id="CHEBI:15378"/>
        <dbReference type="ChEBI" id="CHEBI:29999"/>
        <dbReference type="ChEBI" id="CHEBI:30616"/>
        <dbReference type="ChEBI" id="CHEBI:83421"/>
        <dbReference type="ChEBI" id="CHEBI:456216"/>
        <dbReference type="EC" id="2.7.11.1"/>
    </reaction>
</comment>
<comment type="similarity">
    <text evidence="9">Belongs to the protein kinase superfamily. Ser/Thr protein kinase family. CK2 subfamily.</text>
</comment>
<keyword evidence="6" id="KW-0067">ATP-binding</keyword>
<evidence type="ECO:0000256" key="9">
    <source>
        <dbReference type="ARBA" id="ARBA00061236"/>
    </source>
</evidence>
<dbReference type="SUPFAM" id="SSF56112">
    <property type="entry name" value="Protein kinase-like (PK-like)"/>
    <property type="match status" value="1"/>
</dbReference>
<dbReference type="GO" id="GO:0051726">
    <property type="term" value="P:regulation of cell cycle"/>
    <property type="evidence" value="ECO:0007669"/>
    <property type="project" value="TreeGrafter"/>
</dbReference>
<dbReference type="InterPro" id="IPR011009">
    <property type="entry name" value="Kinase-like_dom_sf"/>
</dbReference>
<dbReference type="GO" id="GO:0005524">
    <property type="term" value="F:ATP binding"/>
    <property type="evidence" value="ECO:0007669"/>
    <property type="project" value="UniProtKB-KW"/>
</dbReference>
<dbReference type="SMART" id="SM00220">
    <property type="entry name" value="S_TKc"/>
    <property type="match status" value="1"/>
</dbReference>
<evidence type="ECO:0000256" key="1">
    <source>
        <dbReference type="ARBA" id="ARBA00012513"/>
    </source>
</evidence>
<evidence type="ECO:0000256" key="3">
    <source>
        <dbReference type="ARBA" id="ARBA00022679"/>
    </source>
</evidence>
<evidence type="ECO:0000313" key="11">
    <source>
        <dbReference type="EMBL" id="KAH7286998.1"/>
    </source>
</evidence>
<keyword evidence="2" id="KW-0723">Serine/threonine-protein kinase</keyword>
<dbReference type="InterPro" id="IPR008271">
    <property type="entry name" value="Ser/Thr_kinase_AS"/>
</dbReference>
<dbReference type="FunFam" id="1.10.510.10:FF:000059">
    <property type="entry name" value="Casein kinase II subunit alpha"/>
    <property type="match status" value="1"/>
</dbReference>
<organism evidence="11 12">
    <name type="scientific">Ceratopteris richardii</name>
    <name type="common">Triangle waterfern</name>
    <dbReference type="NCBI Taxonomy" id="49495"/>
    <lineage>
        <taxon>Eukaryota</taxon>
        <taxon>Viridiplantae</taxon>
        <taxon>Streptophyta</taxon>
        <taxon>Embryophyta</taxon>
        <taxon>Tracheophyta</taxon>
        <taxon>Polypodiopsida</taxon>
        <taxon>Polypodiidae</taxon>
        <taxon>Polypodiales</taxon>
        <taxon>Pteridineae</taxon>
        <taxon>Pteridaceae</taxon>
        <taxon>Parkerioideae</taxon>
        <taxon>Ceratopteris</taxon>
    </lineage>
</organism>
<dbReference type="PANTHER" id="PTHR24054">
    <property type="entry name" value="CASEIN KINASE II SUBUNIT ALPHA"/>
    <property type="match status" value="1"/>
</dbReference>
<dbReference type="AlphaFoldDB" id="A0A8T2QTU7"/>
<sequence>MACRIWPHMRRRLFVRFSHKRDLHRPSLSSFLRTYRPSLSSSNQAPSLFLCSNPSSCRASTARVYADVNLLRPKEYCDYENFELQWGNQDNYEVLRELGRGRYSDVFEGLNIVDQQSCTIKILKPIKKRKVKREIKVLQNLLGGTNITQLTDIVRDPVSRIPSFIFEYVENTDPKDLYPKLSDFDIRYYIFQLLRALDFSHSQGIMHRDLKPSNVMIDHEQRKLRLIDWGLAEFYYPNKEYNIRVASRYFKGPELLLGLQQYDYSLDMWSLGCMLAGMIFQMEPFFHGSDNTDQLLQIVQVLGTSKLHDYLSKYQIELEEDLIPSLAGQKKRSWSEFQTSANEHLFNPLVEDLIDGLLRYDHQERLTASEAMMHPYFHPITKIQTLTLPVEGEMMELSCTT</sequence>
<dbReference type="Gene3D" id="3.30.200.20">
    <property type="entry name" value="Phosphorylase Kinase, domain 1"/>
    <property type="match status" value="1"/>
</dbReference>
<keyword evidence="3" id="KW-0808">Transferase</keyword>
<evidence type="ECO:0000256" key="4">
    <source>
        <dbReference type="ARBA" id="ARBA00022741"/>
    </source>
</evidence>
<dbReference type="Proteomes" id="UP000825935">
    <property type="component" value="Chromosome 32"/>
</dbReference>
<dbReference type="InterPro" id="IPR000719">
    <property type="entry name" value="Prot_kinase_dom"/>
</dbReference>
<evidence type="ECO:0000256" key="5">
    <source>
        <dbReference type="ARBA" id="ARBA00022777"/>
    </source>
</evidence>
<dbReference type="EC" id="2.7.11.1" evidence="1"/>
<accession>A0A8T2QTU7</accession>
<evidence type="ECO:0000256" key="8">
    <source>
        <dbReference type="ARBA" id="ARBA00048679"/>
    </source>
</evidence>
<dbReference type="PROSITE" id="PS50011">
    <property type="entry name" value="PROTEIN_KINASE_DOM"/>
    <property type="match status" value="1"/>
</dbReference>
<dbReference type="GO" id="GO:0004674">
    <property type="term" value="F:protein serine/threonine kinase activity"/>
    <property type="evidence" value="ECO:0007669"/>
    <property type="project" value="UniProtKB-KW"/>
</dbReference>
<dbReference type="Gene3D" id="1.10.510.10">
    <property type="entry name" value="Transferase(Phosphotransferase) domain 1"/>
    <property type="match status" value="1"/>
</dbReference>
<comment type="catalytic activity">
    <reaction evidence="7">
        <text>L-threonyl-[protein] + ATP = O-phospho-L-threonyl-[protein] + ADP + H(+)</text>
        <dbReference type="Rhea" id="RHEA:46608"/>
        <dbReference type="Rhea" id="RHEA-COMP:11060"/>
        <dbReference type="Rhea" id="RHEA-COMP:11605"/>
        <dbReference type="ChEBI" id="CHEBI:15378"/>
        <dbReference type="ChEBI" id="CHEBI:30013"/>
        <dbReference type="ChEBI" id="CHEBI:30616"/>
        <dbReference type="ChEBI" id="CHEBI:61977"/>
        <dbReference type="ChEBI" id="CHEBI:456216"/>
        <dbReference type="EC" id="2.7.11.1"/>
    </reaction>
</comment>
<dbReference type="PANTHER" id="PTHR24054:SF0">
    <property type="entry name" value="CASEIN KINASE II SUBUNIT ALPHA"/>
    <property type="match status" value="1"/>
</dbReference>
<feature type="domain" description="Protein kinase" evidence="10">
    <location>
        <begin position="92"/>
        <end position="377"/>
    </location>
</feature>
<reference evidence="11" key="1">
    <citation type="submission" date="2021-08" db="EMBL/GenBank/DDBJ databases">
        <title>WGS assembly of Ceratopteris richardii.</title>
        <authorList>
            <person name="Marchant D.B."/>
            <person name="Chen G."/>
            <person name="Jenkins J."/>
            <person name="Shu S."/>
            <person name="Leebens-Mack J."/>
            <person name="Grimwood J."/>
            <person name="Schmutz J."/>
            <person name="Soltis P."/>
            <person name="Soltis D."/>
            <person name="Chen Z.-H."/>
        </authorList>
    </citation>
    <scope>NUCLEOTIDE SEQUENCE</scope>
    <source>
        <strain evidence="11">Whitten #5841</strain>
        <tissue evidence="11">Leaf</tissue>
    </source>
</reference>
<keyword evidence="12" id="KW-1185">Reference proteome</keyword>
<dbReference type="EMBL" id="CM035437">
    <property type="protein sequence ID" value="KAH7286998.1"/>
    <property type="molecule type" value="Genomic_DNA"/>
</dbReference>
<dbReference type="InterPro" id="IPR045216">
    <property type="entry name" value="CK2_alpha"/>
</dbReference>
<evidence type="ECO:0000256" key="6">
    <source>
        <dbReference type="ARBA" id="ARBA00022840"/>
    </source>
</evidence>
<dbReference type="Pfam" id="PF00069">
    <property type="entry name" value="Pkinase"/>
    <property type="match status" value="1"/>
</dbReference>
<evidence type="ECO:0000313" key="12">
    <source>
        <dbReference type="Proteomes" id="UP000825935"/>
    </source>
</evidence>
<dbReference type="FunFam" id="3.30.200.20:FF:000088">
    <property type="entry name" value="Casein kinase II subunit alpha"/>
    <property type="match status" value="1"/>
</dbReference>
<gene>
    <name evidence="11" type="ORF">KP509_32G032400</name>
</gene>
<keyword evidence="5" id="KW-0418">Kinase</keyword>
<dbReference type="GO" id="GO:0005634">
    <property type="term" value="C:nucleus"/>
    <property type="evidence" value="ECO:0007669"/>
    <property type="project" value="TreeGrafter"/>
</dbReference>
<dbReference type="GO" id="GO:0005829">
    <property type="term" value="C:cytosol"/>
    <property type="evidence" value="ECO:0007669"/>
    <property type="project" value="TreeGrafter"/>
</dbReference>
<dbReference type="PROSITE" id="PS00108">
    <property type="entry name" value="PROTEIN_KINASE_ST"/>
    <property type="match status" value="1"/>
</dbReference>
<dbReference type="GO" id="GO:0005956">
    <property type="term" value="C:protein kinase CK2 complex"/>
    <property type="evidence" value="ECO:0007669"/>
    <property type="project" value="TreeGrafter"/>
</dbReference>